<dbReference type="VEuPathDB" id="VectorBase:SSCA005609"/>
<evidence type="ECO:0000313" key="1">
    <source>
        <dbReference type="EMBL" id="KPM07872.1"/>
    </source>
</evidence>
<dbReference type="EMBL" id="JXLN01011960">
    <property type="protein sequence ID" value="KPM07872.1"/>
    <property type="molecule type" value="Genomic_DNA"/>
</dbReference>
<gene>
    <name evidence="1" type="ORF">QR98_0063800</name>
</gene>
<organism evidence="1 2">
    <name type="scientific">Sarcoptes scabiei</name>
    <name type="common">Itch mite</name>
    <name type="synonym">Acarus scabiei</name>
    <dbReference type="NCBI Taxonomy" id="52283"/>
    <lineage>
        <taxon>Eukaryota</taxon>
        <taxon>Metazoa</taxon>
        <taxon>Ecdysozoa</taxon>
        <taxon>Arthropoda</taxon>
        <taxon>Chelicerata</taxon>
        <taxon>Arachnida</taxon>
        <taxon>Acari</taxon>
        <taxon>Acariformes</taxon>
        <taxon>Sarcoptiformes</taxon>
        <taxon>Astigmata</taxon>
        <taxon>Psoroptidia</taxon>
        <taxon>Sarcoptoidea</taxon>
        <taxon>Sarcoptidae</taxon>
        <taxon>Sarcoptinae</taxon>
        <taxon>Sarcoptes</taxon>
    </lineage>
</organism>
<dbReference type="Proteomes" id="UP000616769">
    <property type="component" value="Unassembled WGS sequence"/>
</dbReference>
<dbReference type="AlphaFoldDB" id="A0A132AA80"/>
<proteinExistence type="predicted"/>
<evidence type="ECO:0000313" key="2">
    <source>
        <dbReference type="Proteomes" id="UP000616769"/>
    </source>
</evidence>
<accession>A0A132AA80</accession>
<sequence length="65" mass="7165">MNGVNVQITAPNGQSVSNKSEIARFKINTLVVVIRTLLAIGPRQNRSITRTTKMLPNNETTTINE</sequence>
<protein>
    <submittedName>
        <fullName evidence="1">Uncharacterized protein</fullName>
    </submittedName>
</protein>
<comment type="caution">
    <text evidence="1">The sequence shown here is derived from an EMBL/GenBank/DDBJ whole genome shotgun (WGS) entry which is preliminary data.</text>
</comment>
<reference evidence="1 2" key="1">
    <citation type="journal article" date="2015" name="Parasit. Vectors">
        <title>Draft genome of the scabies mite.</title>
        <authorList>
            <person name="Rider S.D.Jr."/>
            <person name="Morgan M.S."/>
            <person name="Arlian L.G."/>
        </authorList>
    </citation>
    <scope>NUCLEOTIDE SEQUENCE [LARGE SCALE GENOMIC DNA]</scope>
    <source>
        <strain evidence="1">Arlian Lab</strain>
    </source>
</reference>
<name>A0A132AA80_SARSC</name>